<feature type="domain" description="DUF5801" evidence="1">
    <location>
        <begin position="698"/>
        <end position="744"/>
    </location>
</feature>
<evidence type="ECO:0000313" key="3">
    <source>
        <dbReference type="Proteomes" id="UP000521868"/>
    </source>
</evidence>
<dbReference type="RefSeq" id="WP_238344296.1">
    <property type="nucleotide sequence ID" value="NZ_VTOX01000009.1"/>
</dbReference>
<proteinExistence type="predicted"/>
<keyword evidence="3" id="KW-1185">Reference proteome</keyword>
<comment type="caution">
    <text evidence="2">The sequence shown here is derived from an EMBL/GenBank/DDBJ whole genome shotgun (WGS) entry which is preliminary data.</text>
</comment>
<evidence type="ECO:0000313" key="2">
    <source>
        <dbReference type="EMBL" id="NKE68083.1"/>
    </source>
</evidence>
<sequence length="744" mass="73956">MAFTITGSLTIDETTGTQNAAASGDSTGNDVAGGLGTLVANVPEFDALLSLVVAPGVLPTNVSVSNATADNSIGSSLLTGLGADVVDLAFTNSAGGPLNGELAKYGAGPTDYLTTTDGLKIALYSYTASDLPGVDENNVVFGRKANADGTANPAGAIVFAAYLQPTGAGDTPLATDVDALGAKVWLVEYEPMEHGIDGATAAAYDDARILADPLYVSVGTRSEFSLQGAPSGQNLFLTFGDGTPAAGEVAIVVTAEHPANQSAGESITKGQTVNTGQGGGGTTIGNTNQMVDPGEGLYFSFVNGANDQLTVPNLDQNEADIESNIQFSSMFGALGASFAVVQLQQDSQASLTITALNTAAESGVNFVDGLGVGAGGDTVVNINWVKVSTSVKSGNTLSPGPEYVFTSDFQDAATGASVDFRPDGSVELIGLQANDVVSYRTGNSSGTLTHNRVLISNSGNPIANASKMNAAFDIGKFSLSNAAVDTDAFQALAFEDDGPSVAVSVTGEAGVLLTTQDAETDGDPTAADTASTTADFSGAFSGAAVFGADGPGSVAANYTLSLYGADGGASGLASDGAGINLYNVAGVIVGSTALAAASIDAANTIFSISVVAATGVVTLTQYAAIDHPIADDPTPTGSPFDDQLAVLAAGLVKLTGTATATDGDGDTATHSQDVDLGGNVRFADDGPSVSTTGTLPILTVDETVLATNATGDFSSNFSAVFGADGMGATPASYALAAGSEGMDS</sequence>
<dbReference type="InterPro" id="IPR043824">
    <property type="entry name" value="DUF5801"/>
</dbReference>
<accession>A0A7X6DJ27</accession>
<dbReference type="EMBL" id="VTOX01000009">
    <property type="protein sequence ID" value="NKE68083.1"/>
    <property type="molecule type" value="Genomic_DNA"/>
</dbReference>
<dbReference type="Proteomes" id="UP000521868">
    <property type="component" value="Unassembled WGS sequence"/>
</dbReference>
<reference evidence="2 3" key="1">
    <citation type="journal article" date="2020" name="Nature">
        <title>Bacterial chemolithoautotrophy via manganese oxidation.</title>
        <authorList>
            <person name="Yu H."/>
            <person name="Leadbetter J.R."/>
        </authorList>
    </citation>
    <scope>NUCLEOTIDE SEQUENCE [LARGE SCALE GENOMIC DNA]</scope>
    <source>
        <strain evidence="2 3">RBP-1</strain>
    </source>
</reference>
<dbReference type="AlphaFoldDB" id="A0A7X6DJ27"/>
<evidence type="ECO:0000259" key="1">
    <source>
        <dbReference type="Pfam" id="PF19116"/>
    </source>
</evidence>
<feature type="non-terminal residue" evidence="2">
    <location>
        <position position="744"/>
    </location>
</feature>
<organism evidence="2 3">
    <name type="scientific">Ramlibacter lithotrophicus</name>
    <dbReference type="NCBI Taxonomy" id="2606681"/>
    <lineage>
        <taxon>Bacteria</taxon>
        <taxon>Pseudomonadati</taxon>
        <taxon>Pseudomonadota</taxon>
        <taxon>Betaproteobacteria</taxon>
        <taxon>Burkholderiales</taxon>
        <taxon>Comamonadaceae</taxon>
        <taxon>Ramlibacter</taxon>
    </lineage>
</organism>
<protein>
    <recommendedName>
        <fullName evidence="1">DUF5801 domain-containing protein</fullName>
    </recommendedName>
</protein>
<feature type="domain" description="DUF5801" evidence="1">
    <location>
        <begin position="525"/>
        <end position="674"/>
    </location>
</feature>
<dbReference type="Pfam" id="PF19116">
    <property type="entry name" value="DUF5801"/>
    <property type="match status" value="2"/>
</dbReference>
<gene>
    <name evidence="2" type="ORF">RAMLITH_19855</name>
</gene>
<name>A0A7X6DJ27_9BURK</name>